<protein>
    <submittedName>
        <fullName evidence="1">Uncharacterized protein</fullName>
    </submittedName>
</protein>
<reference evidence="1 2" key="1">
    <citation type="submission" date="2017-02" db="EMBL/GenBank/DDBJ databases">
        <authorList>
            <person name="Peterson S.W."/>
        </authorList>
    </citation>
    <scope>NUCLEOTIDE SEQUENCE [LARGE SCALE GENOMIC DNA]</scope>
    <source>
        <strain evidence="1 2">LSP_Lj1</strain>
    </source>
</reference>
<sequence length="633" mass="68035">MTERTLSLNQVAQVCHVQRPVVSMWRKRPLHGSPFPAPQASGRFDADEVISWLEATGRGNNPQPRLDVALQTAVSRDASRAEVEALATLLAARSLLPGILSHMDAEELLDAVEEADADDEWGWSELQTIDDIEALAARADALVEAAWTPADAHDRLVRAQELQDPGKPRLAQSIVDLLSAASRALLAEDGEIVDVDGSAIDVVVHLLRDEDLPAPRVVLPGASAGTRRAHQRLIARRIPPRTPSEEEAWQLADGSVVLAHLPTDPSAALDALDALSVELAPGTRALVVGPAQILVDELDQLTSRRDALLREELLRAAVRLPQGLLADGARGHLGLWLMERGAGNRPHVGDLSGEPLTPVRAQQLLDDLVAVAFDDRRRAVELLHPVALPSLLARSTSLTTLETTIPVVLPGIPGDDAARIQQLLDQLAVPLPNPSKGLAARVAPGRDPSLVTLGDLARRRTIKVVSGTRLDMAALPDGSSRLWTAESLKSRRTVGVDLFQLTRQAPNAAVTKPGDVVFCSQGKPAASVDEVGGAVVAYPARVIRVSPTAAFSPRAIAAVINDLPAGSAAWRTWQVPVAKDRRATDDTLEVLDRFEQHLRDRQNVVDELRRVVMRSVPCGAVLVTSTNDEKEAQ</sequence>
<dbReference type="RefSeq" id="WP_094766010.1">
    <property type="nucleotide sequence ID" value="NZ_FUKQ01000059.1"/>
</dbReference>
<keyword evidence="2" id="KW-1185">Reference proteome</keyword>
<dbReference type="AlphaFoldDB" id="A0A1R4KKI1"/>
<gene>
    <name evidence="1" type="ORF">FM114_15345</name>
</gene>
<dbReference type="Proteomes" id="UP000188342">
    <property type="component" value="Unassembled WGS sequence"/>
</dbReference>
<evidence type="ECO:0000313" key="2">
    <source>
        <dbReference type="Proteomes" id="UP000188342"/>
    </source>
</evidence>
<organism evidence="1 2">
    <name type="scientific">Luteococcus japonicus LSP_Lj1</name>
    <dbReference type="NCBI Taxonomy" id="1255658"/>
    <lineage>
        <taxon>Bacteria</taxon>
        <taxon>Bacillati</taxon>
        <taxon>Actinomycetota</taxon>
        <taxon>Actinomycetes</taxon>
        <taxon>Propionibacteriales</taxon>
        <taxon>Propionibacteriaceae</taxon>
        <taxon>Luteococcus</taxon>
    </lineage>
</organism>
<dbReference type="STRING" id="1255658.FM114_15345"/>
<dbReference type="OrthoDB" id="9784823at2"/>
<name>A0A1R4KKI1_9ACTN</name>
<dbReference type="EMBL" id="FUKQ01000059">
    <property type="protein sequence ID" value="SJN44725.1"/>
    <property type="molecule type" value="Genomic_DNA"/>
</dbReference>
<accession>A0A1R4KKI1</accession>
<proteinExistence type="predicted"/>
<evidence type="ECO:0000313" key="1">
    <source>
        <dbReference type="EMBL" id="SJN44725.1"/>
    </source>
</evidence>